<evidence type="ECO:0000313" key="6">
    <source>
        <dbReference type="Proteomes" id="UP000001593"/>
    </source>
</evidence>
<dbReference type="AlphaFoldDB" id="A7SVS7"/>
<dbReference type="PANTHER" id="PTHR15811:SF5">
    <property type="entry name" value="MTH938 DOMAIN-CONTAINING PROTEIN"/>
    <property type="match status" value="1"/>
</dbReference>
<dbReference type="HOGENOM" id="CLU_074390_4_0_1"/>
<dbReference type="InterPro" id="IPR036748">
    <property type="entry name" value="MTH938-like_sf"/>
</dbReference>
<accession>A7SVS7</accession>
<gene>
    <name evidence="5" type="ORF">NEMVEDRAFT_v1g134411</name>
</gene>
<evidence type="ECO:0000313" key="5">
    <source>
        <dbReference type="EMBL" id="EDO32188.1"/>
    </source>
</evidence>
<evidence type="ECO:0000256" key="3">
    <source>
        <dbReference type="ARBA" id="ARBA00061510"/>
    </source>
</evidence>
<evidence type="ECO:0000256" key="4">
    <source>
        <dbReference type="ARBA" id="ARBA00074293"/>
    </source>
</evidence>
<keyword evidence="6" id="KW-1185">Reference proteome</keyword>
<sequence>MSAECHPSPLVDKLSWGHMTIGCQSYKDCKVWPGGSRAWDWNETGTKARVQPADIEDILTSKVQILVISRGMNGVLKVPPKTVQFAEARGVEVLVHLTEDAVKKYNQLAIQGARVGGVFHSTC</sequence>
<evidence type="ECO:0000256" key="1">
    <source>
        <dbReference type="ARBA" id="ARBA00004496"/>
    </source>
</evidence>
<dbReference type="InterPro" id="IPR034096">
    <property type="entry name" value="AAMDC"/>
</dbReference>
<dbReference type="OMA" id="AEYNKMA"/>
<dbReference type="SUPFAM" id="SSF64076">
    <property type="entry name" value="MTH938-like"/>
    <property type="match status" value="1"/>
</dbReference>
<dbReference type="InParanoid" id="A7SVS7"/>
<proteinExistence type="inferred from homology"/>
<dbReference type="eggNOG" id="ENOG502S00Z">
    <property type="taxonomic scope" value="Eukaryota"/>
</dbReference>
<keyword evidence="2" id="KW-0963">Cytoplasm</keyword>
<dbReference type="CDD" id="cd05126">
    <property type="entry name" value="Mth938"/>
    <property type="match status" value="1"/>
</dbReference>
<dbReference type="InterPro" id="IPR007523">
    <property type="entry name" value="NDUFAF3/AAMDC"/>
</dbReference>
<protein>
    <recommendedName>
        <fullName evidence="4">Mth938 domain-containing protein</fullName>
    </recommendedName>
</protein>
<dbReference type="GO" id="GO:0005737">
    <property type="term" value="C:cytoplasm"/>
    <property type="evidence" value="ECO:0000318"/>
    <property type="project" value="GO_Central"/>
</dbReference>
<organism evidence="5 6">
    <name type="scientific">Nematostella vectensis</name>
    <name type="common">Starlet sea anemone</name>
    <dbReference type="NCBI Taxonomy" id="45351"/>
    <lineage>
        <taxon>Eukaryota</taxon>
        <taxon>Metazoa</taxon>
        <taxon>Cnidaria</taxon>
        <taxon>Anthozoa</taxon>
        <taxon>Hexacorallia</taxon>
        <taxon>Actiniaria</taxon>
        <taxon>Edwardsiidae</taxon>
        <taxon>Nematostella</taxon>
    </lineage>
</organism>
<dbReference type="Gene3D" id="3.40.1230.10">
    <property type="entry name" value="MTH938-like"/>
    <property type="match status" value="1"/>
</dbReference>
<dbReference type="GO" id="GO:0045600">
    <property type="term" value="P:positive regulation of fat cell differentiation"/>
    <property type="evidence" value="ECO:0000318"/>
    <property type="project" value="GO_Central"/>
</dbReference>
<reference evidence="5 6" key="1">
    <citation type="journal article" date="2007" name="Science">
        <title>Sea anemone genome reveals ancestral eumetazoan gene repertoire and genomic organization.</title>
        <authorList>
            <person name="Putnam N.H."/>
            <person name="Srivastava M."/>
            <person name="Hellsten U."/>
            <person name="Dirks B."/>
            <person name="Chapman J."/>
            <person name="Salamov A."/>
            <person name="Terry A."/>
            <person name="Shapiro H."/>
            <person name="Lindquist E."/>
            <person name="Kapitonov V.V."/>
            <person name="Jurka J."/>
            <person name="Genikhovich G."/>
            <person name="Grigoriev I.V."/>
            <person name="Lucas S.M."/>
            <person name="Steele R.E."/>
            <person name="Finnerty J.R."/>
            <person name="Technau U."/>
            <person name="Martindale M.Q."/>
            <person name="Rokhsar D.S."/>
        </authorList>
    </citation>
    <scope>NUCLEOTIDE SEQUENCE [LARGE SCALE GENOMIC DNA]</scope>
    <source>
        <strain evidence="6">CH2 X CH6</strain>
    </source>
</reference>
<dbReference type="PhylomeDB" id="A7SVS7"/>
<dbReference type="PANTHER" id="PTHR15811">
    <property type="entry name" value="MTH938 DOMAIN-CONTAINING PROTEIN"/>
    <property type="match status" value="1"/>
</dbReference>
<name>A7SVS7_NEMVE</name>
<dbReference type="EMBL" id="DS469844">
    <property type="protein sequence ID" value="EDO32188.1"/>
    <property type="molecule type" value="Genomic_DNA"/>
</dbReference>
<dbReference type="FunFam" id="3.40.1230.10:FF:000001">
    <property type="entry name" value="Adipogenesis-associated, Mth938 domain-containing"/>
    <property type="match status" value="1"/>
</dbReference>
<comment type="similarity">
    <text evidence="3">Belongs to the AAMDC family.</text>
</comment>
<evidence type="ECO:0000256" key="2">
    <source>
        <dbReference type="ARBA" id="ARBA00022490"/>
    </source>
</evidence>
<dbReference type="Pfam" id="PF04430">
    <property type="entry name" value="DUF498"/>
    <property type="match status" value="1"/>
</dbReference>
<comment type="subcellular location">
    <subcellularLocation>
        <location evidence="1">Cytoplasm</location>
    </subcellularLocation>
</comment>
<dbReference type="Proteomes" id="UP000001593">
    <property type="component" value="Unassembled WGS sequence"/>
</dbReference>